<gene>
    <name evidence="1" type="ORF">DVK44_29605</name>
</gene>
<keyword evidence="2" id="KW-1185">Reference proteome</keyword>
<evidence type="ECO:0000313" key="2">
    <source>
        <dbReference type="Proteomes" id="UP000253868"/>
    </source>
</evidence>
<dbReference type="RefSeq" id="WP_114663700.1">
    <property type="nucleotide sequence ID" value="NZ_CP031194.1"/>
</dbReference>
<organism evidence="1 2">
    <name type="scientific">Streptomyces paludis</name>
    <dbReference type="NCBI Taxonomy" id="2282738"/>
    <lineage>
        <taxon>Bacteria</taxon>
        <taxon>Bacillati</taxon>
        <taxon>Actinomycetota</taxon>
        <taxon>Actinomycetes</taxon>
        <taxon>Kitasatosporales</taxon>
        <taxon>Streptomycetaceae</taxon>
        <taxon>Streptomyces</taxon>
    </lineage>
</organism>
<protein>
    <submittedName>
        <fullName evidence="1">Uncharacterized protein</fullName>
    </submittedName>
</protein>
<evidence type="ECO:0000313" key="1">
    <source>
        <dbReference type="EMBL" id="AXG81159.1"/>
    </source>
</evidence>
<sequence length="98" mass="10821">MSTSIISSAVIDLVKPETLGYIVYPPGGQRLHSVYVCAEPLNPGSYWTRTTTSVRRRTEVRGSVAMPTVQEAVDLVRRSMVERGLHGNLGRIVAVRRP</sequence>
<dbReference type="EMBL" id="CP031194">
    <property type="protein sequence ID" value="AXG81159.1"/>
    <property type="molecule type" value="Genomic_DNA"/>
</dbReference>
<accession>A0A345HWT5</accession>
<reference evidence="2" key="1">
    <citation type="submission" date="2018-07" db="EMBL/GenBank/DDBJ databases">
        <authorList>
            <person name="Zhao J."/>
        </authorList>
    </citation>
    <scope>NUCLEOTIDE SEQUENCE [LARGE SCALE GENOMIC DNA]</scope>
    <source>
        <strain evidence="2">GSSD-12</strain>
    </source>
</reference>
<dbReference type="Proteomes" id="UP000253868">
    <property type="component" value="Chromosome"/>
</dbReference>
<name>A0A345HWT5_9ACTN</name>
<dbReference type="KEGG" id="spad:DVK44_29605"/>
<proteinExistence type="predicted"/>
<dbReference type="AlphaFoldDB" id="A0A345HWT5"/>